<sequence>MIEKGENLYVLEKEGYLIIINKKTFDYKVKKVDIDDGFVFTGKNLFYVDDKEILIK</sequence>
<name>A0A1W1CXE2_9ZZZZ</name>
<accession>A0A1W1CXE2</accession>
<reference evidence="1" key="1">
    <citation type="submission" date="2016-10" db="EMBL/GenBank/DDBJ databases">
        <authorList>
            <person name="de Groot N.N."/>
        </authorList>
    </citation>
    <scope>NUCLEOTIDE SEQUENCE</scope>
</reference>
<dbReference type="AlphaFoldDB" id="A0A1W1CXE2"/>
<organism evidence="1">
    <name type="scientific">hydrothermal vent metagenome</name>
    <dbReference type="NCBI Taxonomy" id="652676"/>
    <lineage>
        <taxon>unclassified sequences</taxon>
        <taxon>metagenomes</taxon>
        <taxon>ecological metagenomes</taxon>
    </lineage>
</organism>
<dbReference type="EMBL" id="FPHH01000148">
    <property type="protein sequence ID" value="SFV70520.1"/>
    <property type="molecule type" value="Genomic_DNA"/>
</dbReference>
<evidence type="ECO:0000313" key="1">
    <source>
        <dbReference type="EMBL" id="SFV70520.1"/>
    </source>
</evidence>
<gene>
    <name evidence="1" type="ORF">MNB_SM-5-942</name>
</gene>
<proteinExistence type="predicted"/>
<protein>
    <submittedName>
        <fullName evidence="1">Uncharacterized protein</fullName>
    </submittedName>
</protein>